<feature type="domain" description="Erythromycin biosynthesis protein CIII-like C-terminal" evidence="2">
    <location>
        <begin position="266"/>
        <end position="356"/>
    </location>
</feature>
<evidence type="ECO:0000259" key="2">
    <source>
        <dbReference type="Pfam" id="PF06722"/>
    </source>
</evidence>
<dbReference type="PANTHER" id="PTHR48050:SF13">
    <property type="entry name" value="STEROL 3-BETA-GLUCOSYLTRANSFERASE UGT80A2"/>
    <property type="match status" value="1"/>
</dbReference>
<dbReference type="Gene3D" id="3.40.50.2000">
    <property type="entry name" value="Glycogen Phosphorylase B"/>
    <property type="match status" value="2"/>
</dbReference>
<dbReference type="Pfam" id="PF06722">
    <property type="entry name" value="EryCIII-like_C"/>
    <property type="match status" value="1"/>
</dbReference>
<sequence>MRVLFWSYGPRGDIEPLVALAAQLRDLGVQAQMCAPSDFVTRLAEAGVPLALAGRSVLAGASGLGGPPEPGHVAAELAEQFDTLPAAARGCDAVVAGGLLSGAIAVHSVAEKLGIPYFYAVPSPLLLVSPAQRDQYNHGADQMFGPPLDEQRAAIGLPPVRSLFDYCRTDRPWLAADPVLARAPSDSGARQTGAWVRPDERPLAAELAAFLAAGPPPVYVGFGSGPAPAGVAGAAVEAVRAHGHRVILSAGWAGLSLPDDRDDCLAVGEVNQQVLFRRVAAVVHHGGAGTTHVATQAGVPQIVVPQIADQPYFAERVAGLGIGVAHDGPAPTAASLSAALATVLAPETRARAAAVAGSIRSDGTTVAARTLLDVVSRASV</sequence>
<dbReference type="InterPro" id="IPR004276">
    <property type="entry name" value="GlycoTrans_28_N"/>
</dbReference>
<dbReference type="GO" id="GO:0005975">
    <property type="term" value="P:carbohydrate metabolic process"/>
    <property type="evidence" value="ECO:0007669"/>
    <property type="project" value="InterPro"/>
</dbReference>
<feature type="domain" description="Glycosyltransferase family 28 N-terminal" evidence="1">
    <location>
        <begin position="6"/>
        <end position="124"/>
    </location>
</feature>
<name>E9L1R5_9ZZZZ</name>
<proteinExistence type="predicted"/>
<accession>E9L1R5</accession>
<dbReference type="GO" id="GO:0016758">
    <property type="term" value="F:hexosyltransferase activity"/>
    <property type="evidence" value="ECO:0007669"/>
    <property type="project" value="InterPro"/>
</dbReference>
<dbReference type="InterPro" id="IPR010610">
    <property type="entry name" value="EryCIII-like_C"/>
</dbReference>
<dbReference type="Pfam" id="PF03033">
    <property type="entry name" value="Glyco_transf_28"/>
    <property type="match status" value="1"/>
</dbReference>
<dbReference type="AlphaFoldDB" id="E9L1R5"/>
<dbReference type="GO" id="GO:0008194">
    <property type="term" value="F:UDP-glycosyltransferase activity"/>
    <property type="evidence" value="ECO:0007669"/>
    <property type="project" value="InterPro"/>
</dbReference>
<organism evidence="3">
    <name type="scientific">uncultured organism CA915</name>
    <dbReference type="NCBI Taxonomy" id="941422"/>
    <lineage>
        <taxon>unclassified sequences</taxon>
        <taxon>environmental samples</taxon>
    </lineage>
</organism>
<reference evidence="3" key="1">
    <citation type="journal article" date="2010" name="J. Am. Chem. Soc.">
        <title>Tailoring enzyme-rich environmental DNA clones: a source of enzymes for generating libraries of unnatural natural products.</title>
        <authorList>
            <person name="Banik J.J."/>
            <person name="Craig J.W."/>
            <person name="Calle P.Y."/>
            <person name="Brady S.F."/>
        </authorList>
    </citation>
    <scope>NUCLEOTIDE SEQUENCE</scope>
</reference>
<protein>
    <submittedName>
        <fullName evidence="3">Uncharacterized protein</fullName>
    </submittedName>
</protein>
<dbReference type="CDD" id="cd03784">
    <property type="entry name" value="GT1_Gtf-like"/>
    <property type="match status" value="1"/>
</dbReference>
<dbReference type="PANTHER" id="PTHR48050">
    <property type="entry name" value="STEROL 3-BETA-GLUCOSYLTRANSFERASE"/>
    <property type="match status" value="1"/>
</dbReference>
<evidence type="ECO:0000313" key="3">
    <source>
        <dbReference type="EMBL" id="ADU56144.1"/>
    </source>
</evidence>
<dbReference type="InterPro" id="IPR050426">
    <property type="entry name" value="Glycosyltransferase_28"/>
</dbReference>
<dbReference type="InterPro" id="IPR002213">
    <property type="entry name" value="UDP_glucos_trans"/>
</dbReference>
<gene>
    <name evidence="3" type="ORF">CA915-23</name>
</gene>
<evidence type="ECO:0000259" key="1">
    <source>
        <dbReference type="Pfam" id="PF03033"/>
    </source>
</evidence>
<dbReference type="FunFam" id="3.40.50.2000:FF:000009">
    <property type="entry name" value="Sterol 3-beta-glucosyltransferase UGT80A2"/>
    <property type="match status" value="1"/>
</dbReference>
<dbReference type="EMBL" id="HM486076">
    <property type="protein sequence ID" value="ADU56144.1"/>
    <property type="molecule type" value="Genomic_DNA"/>
</dbReference>
<dbReference type="SUPFAM" id="SSF53756">
    <property type="entry name" value="UDP-Glycosyltransferase/glycogen phosphorylase"/>
    <property type="match status" value="1"/>
</dbReference>